<accession>A0A223AQ66</accession>
<keyword evidence="1" id="KW-1133">Transmembrane helix</keyword>
<feature type="transmembrane region" description="Helical" evidence="1">
    <location>
        <begin position="6"/>
        <end position="28"/>
    </location>
</feature>
<keyword evidence="1" id="KW-0472">Membrane</keyword>
<dbReference type="EMBL" id="CP016199">
    <property type="protein sequence ID" value="ASS37099.1"/>
    <property type="molecule type" value="Genomic_DNA"/>
</dbReference>
<protein>
    <submittedName>
        <fullName evidence="2">Uncharacterized protein</fullName>
    </submittedName>
</protein>
<gene>
    <name evidence="2" type="ORF">AXF17_00485</name>
</gene>
<keyword evidence="1" id="KW-0812">Transmembrane</keyword>
<dbReference type="RefSeq" id="WP_094233314.1">
    <property type="nucleotide sequence ID" value="NZ_CP016199.1"/>
</dbReference>
<evidence type="ECO:0000313" key="3">
    <source>
        <dbReference type="Proteomes" id="UP000214689"/>
    </source>
</evidence>
<organism evidence="2 3">
    <name type="scientific">Mogibacterium pumilum</name>
    <dbReference type="NCBI Taxonomy" id="86332"/>
    <lineage>
        <taxon>Bacteria</taxon>
        <taxon>Bacillati</taxon>
        <taxon>Bacillota</taxon>
        <taxon>Clostridia</taxon>
        <taxon>Peptostreptococcales</taxon>
        <taxon>Anaerovoracaceae</taxon>
        <taxon>Mogibacterium</taxon>
    </lineage>
</organism>
<proteinExistence type="predicted"/>
<name>A0A223AQ66_9FIRM</name>
<keyword evidence="3" id="KW-1185">Reference proteome</keyword>
<dbReference type="AlphaFoldDB" id="A0A223AQ66"/>
<sequence>MKKVIIATITIILGIYICIIFICADLYIDHNLRKYSVFYAHNMEHKAGTHPELAMALENMDVIYKPNKKNIRYRDDGGFIIYNTFSDSERVIIKYNIAEKKSRYIFYDITDKDYFFDEAFRLEYGYDSSTGLDEIDAKTVDQEVLYKDIYKNFGFIFEANVNRKPRINLQKQFNKKYYKRFN</sequence>
<reference evidence="3" key="1">
    <citation type="submission" date="2016-05" db="EMBL/GenBank/DDBJ databases">
        <authorList>
            <person name="Holder M.E."/>
            <person name="Ajami N.J."/>
            <person name="Petrosino J.F."/>
        </authorList>
    </citation>
    <scope>NUCLEOTIDE SEQUENCE [LARGE SCALE GENOMIC DNA]</scope>
    <source>
        <strain evidence="3">ATCC 700696</strain>
    </source>
</reference>
<dbReference type="OrthoDB" id="2097272at2"/>
<evidence type="ECO:0000256" key="1">
    <source>
        <dbReference type="SAM" id="Phobius"/>
    </source>
</evidence>
<dbReference type="Proteomes" id="UP000214689">
    <property type="component" value="Chromosome"/>
</dbReference>
<evidence type="ECO:0000313" key="2">
    <source>
        <dbReference type="EMBL" id="ASS37099.1"/>
    </source>
</evidence>